<reference evidence="1 2" key="1">
    <citation type="journal article" date="2007" name="PLoS Genet.">
        <title>Patterns and implications of gene gain and loss in the evolution of Prochlorococcus.</title>
        <authorList>
            <person name="Kettler G.C."/>
            <person name="Martiny A.C."/>
            <person name="Huang K."/>
            <person name="Zucker J."/>
            <person name="Coleman M.L."/>
            <person name="Rodrigue S."/>
            <person name="Chen F."/>
            <person name="Lapidus A."/>
            <person name="Ferriera S."/>
            <person name="Johnson J."/>
            <person name="Steglich C."/>
            <person name="Church G.M."/>
            <person name="Richardson P."/>
            <person name="Chisholm S.W."/>
        </authorList>
    </citation>
    <scope>NUCLEOTIDE SEQUENCE [LARGE SCALE GENOMIC DNA]</scope>
    <source>
        <strain evidence="1 2">MIT 9515</strain>
    </source>
</reference>
<name>A2BYJ0_PROM5</name>
<organism evidence="1 2">
    <name type="scientific">Prochlorococcus marinus (strain MIT 9515)</name>
    <dbReference type="NCBI Taxonomy" id="167542"/>
    <lineage>
        <taxon>Bacteria</taxon>
        <taxon>Bacillati</taxon>
        <taxon>Cyanobacteriota</taxon>
        <taxon>Cyanophyceae</taxon>
        <taxon>Synechococcales</taxon>
        <taxon>Prochlorococcaceae</taxon>
        <taxon>Prochlorococcus</taxon>
    </lineage>
</organism>
<protein>
    <submittedName>
        <fullName evidence="1">Uncharacterized protein</fullName>
    </submittedName>
</protein>
<dbReference type="KEGG" id="pmc:P9515_16441"/>
<sequence length="58" mass="7291">MKHNAFLNFFKQTIPIFYKDSPIECFRHFSKKIDIYKYKSCYIRQQFLCKYVQWQVDL</sequence>
<proteinExistence type="predicted"/>
<evidence type="ECO:0000313" key="1">
    <source>
        <dbReference type="EMBL" id="ABM72851.1"/>
    </source>
</evidence>
<dbReference type="STRING" id="167542.P9515_16441"/>
<evidence type="ECO:0000313" key="2">
    <source>
        <dbReference type="Proteomes" id="UP000001589"/>
    </source>
</evidence>
<accession>A2BYJ0</accession>
<gene>
    <name evidence="1" type="ordered locus">P9515_16441</name>
</gene>
<dbReference type="AlphaFoldDB" id="A2BYJ0"/>
<dbReference type="HOGENOM" id="CLU_2975715_0_0_3"/>
<dbReference type="Proteomes" id="UP000001589">
    <property type="component" value="Chromosome"/>
</dbReference>
<dbReference type="EMBL" id="CP000552">
    <property type="protein sequence ID" value="ABM72851.1"/>
    <property type="molecule type" value="Genomic_DNA"/>
</dbReference>